<comment type="subunit">
    <text evidence="10">Monomer.</text>
</comment>
<dbReference type="GO" id="GO:0006400">
    <property type="term" value="P:tRNA modification"/>
    <property type="evidence" value="ECO:0007669"/>
    <property type="project" value="TreeGrafter"/>
</dbReference>
<dbReference type="Proteomes" id="UP000235598">
    <property type="component" value="Unassembled WGS sequence"/>
</dbReference>
<evidence type="ECO:0000313" key="17">
    <source>
        <dbReference type="Proteomes" id="UP000809290"/>
    </source>
</evidence>
<dbReference type="Pfam" id="PF01715">
    <property type="entry name" value="IPPT"/>
    <property type="match status" value="1"/>
</dbReference>
<evidence type="ECO:0000256" key="12">
    <source>
        <dbReference type="RuleBase" id="RU003784"/>
    </source>
</evidence>
<dbReference type="InterPro" id="IPR018022">
    <property type="entry name" value="IPT"/>
</dbReference>
<accession>A0A2N6VNV4</accession>
<evidence type="ECO:0000256" key="3">
    <source>
        <dbReference type="ARBA" id="ARBA00005842"/>
    </source>
</evidence>
<evidence type="ECO:0000256" key="10">
    <source>
        <dbReference type="HAMAP-Rule" id="MF_00185"/>
    </source>
</evidence>
<comment type="catalytic activity">
    <reaction evidence="9 10 11">
        <text>adenosine(37) in tRNA + dimethylallyl diphosphate = N(6)-dimethylallyladenosine(37) in tRNA + diphosphate</text>
        <dbReference type="Rhea" id="RHEA:26482"/>
        <dbReference type="Rhea" id="RHEA-COMP:10162"/>
        <dbReference type="Rhea" id="RHEA-COMP:10375"/>
        <dbReference type="ChEBI" id="CHEBI:33019"/>
        <dbReference type="ChEBI" id="CHEBI:57623"/>
        <dbReference type="ChEBI" id="CHEBI:74411"/>
        <dbReference type="ChEBI" id="CHEBI:74415"/>
        <dbReference type="EC" id="2.5.1.75"/>
    </reaction>
</comment>
<protein>
    <recommendedName>
        <fullName evidence="10">tRNA dimethylallyltransferase</fullName>
        <ecNumber evidence="10">2.5.1.75</ecNumber>
    </recommendedName>
    <alternativeName>
        <fullName evidence="10">Dimethylallyl diphosphate:tRNA dimethylallyltransferase</fullName>
        <shortName evidence="10">DMAPP:tRNA dimethylallyltransferase</shortName>
        <shortName evidence="10">DMATase</shortName>
    </alternativeName>
    <alternativeName>
        <fullName evidence="10">Isopentenyl-diphosphate:tRNA isopentenyltransferase</fullName>
        <shortName evidence="10">IPP transferase</shortName>
        <shortName evidence="10">IPPT</shortName>
        <shortName evidence="10">IPTase</shortName>
    </alternativeName>
</protein>
<keyword evidence="8 10" id="KW-0460">Magnesium</keyword>
<keyword evidence="7 10" id="KW-0067">ATP-binding</keyword>
<dbReference type="EMBL" id="JAFBCP010000001">
    <property type="protein sequence ID" value="MBM7817133.1"/>
    <property type="molecule type" value="Genomic_DNA"/>
</dbReference>
<evidence type="ECO:0000256" key="1">
    <source>
        <dbReference type="ARBA" id="ARBA00001946"/>
    </source>
</evidence>
<keyword evidence="17" id="KW-1185">Reference proteome</keyword>
<dbReference type="EC" id="2.5.1.75" evidence="10"/>
<dbReference type="OrthoDB" id="9776390at2"/>
<dbReference type="Proteomes" id="UP000809290">
    <property type="component" value="Unassembled WGS sequence"/>
</dbReference>
<evidence type="ECO:0000256" key="5">
    <source>
        <dbReference type="ARBA" id="ARBA00022694"/>
    </source>
</evidence>
<dbReference type="RefSeq" id="WP_102238794.1">
    <property type="nucleotide sequence ID" value="NZ_BAAAIM010000004.1"/>
</dbReference>
<dbReference type="PANTHER" id="PTHR11088:SF60">
    <property type="entry name" value="TRNA DIMETHYLALLYLTRANSFERASE"/>
    <property type="match status" value="1"/>
</dbReference>
<dbReference type="NCBIfam" id="TIGR00174">
    <property type="entry name" value="miaA"/>
    <property type="match status" value="1"/>
</dbReference>
<reference evidence="15 16" key="1">
    <citation type="submission" date="2017-09" db="EMBL/GenBank/DDBJ databases">
        <title>Bacterial strain isolated from the female urinary microbiota.</title>
        <authorList>
            <person name="Thomas-White K."/>
            <person name="Kumar N."/>
            <person name="Forster S."/>
            <person name="Putonti C."/>
            <person name="Lawley T."/>
            <person name="Wolfe A.J."/>
        </authorList>
    </citation>
    <scope>NUCLEOTIDE SEQUENCE [LARGE SCALE GENOMIC DNA]</scope>
    <source>
        <strain evidence="15 16">UMB1301</strain>
    </source>
</reference>
<evidence type="ECO:0000256" key="7">
    <source>
        <dbReference type="ARBA" id="ARBA00022840"/>
    </source>
</evidence>
<reference evidence="14 17" key="2">
    <citation type="submission" date="2021-01" db="EMBL/GenBank/DDBJ databases">
        <title>Sequencing the genomes of 1000 actinobacteria strains.</title>
        <authorList>
            <person name="Klenk H.-P."/>
        </authorList>
    </citation>
    <scope>NUCLEOTIDE SEQUENCE [LARGE SCALE GENOMIC DNA]</scope>
    <source>
        <strain evidence="14 17">DSM 13657</strain>
    </source>
</reference>
<feature type="region of interest" description="Interaction with substrate tRNA" evidence="10">
    <location>
        <begin position="33"/>
        <end position="36"/>
    </location>
</feature>
<dbReference type="InterPro" id="IPR039657">
    <property type="entry name" value="Dimethylallyltransferase"/>
</dbReference>
<dbReference type="EMBL" id="PNHK01000002">
    <property type="protein sequence ID" value="PMD05777.1"/>
    <property type="molecule type" value="Genomic_DNA"/>
</dbReference>
<dbReference type="Gene3D" id="1.10.20.140">
    <property type="match status" value="1"/>
</dbReference>
<dbReference type="HAMAP" id="MF_00185">
    <property type="entry name" value="IPP_trans"/>
    <property type="match status" value="1"/>
</dbReference>
<dbReference type="InterPro" id="IPR027417">
    <property type="entry name" value="P-loop_NTPase"/>
</dbReference>
<comment type="caution">
    <text evidence="10">Lacks conserved residue(s) required for the propagation of feature annotation.</text>
</comment>
<dbReference type="SUPFAM" id="SSF52540">
    <property type="entry name" value="P-loop containing nucleoside triphosphate hydrolases"/>
    <property type="match status" value="1"/>
</dbReference>
<comment type="cofactor">
    <cofactor evidence="1 10">
        <name>Mg(2+)</name>
        <dbReference type="ChEBI" id="CHEBI:18420"/>
    </cofactor>
</comment>
<evidence type="ECO:0000256" key="6">
    <source>
        <dbReference type="ARBA" id="ARBA00022741"/>
    </source>
</evidence>
<evidence type="ECO:0000256" key="13">
    <source>
        <dbReference type="RuleBase" id="RU003785"/>
    </source>
</evidence>
<comment type="similarity">
    <text evidence="3 10 13">Belongs to the IPP transferase family.</text>
</comment>
<proteinExistence type="inferred from homology"/>
<dbReference type="AlphaFoldDB" id="A0A2N6VNV4"/>
<dbReference type="GO" id="GO:0005524">
    <property type="term" value="F:ATP binding"/>
    <property type="evidence" value="ECO:0007669"/>
    <property type="project" value="UniProtKB-UniRule"/>
</dbReference>
<organism evidence="15 16">
    <name type="scientific">Brevibacterium paucivorans</name>
    <dbReference type="NCBI Taxonomy" id="170994"/>
    <lineage>
        <taxon>Bacteria</taxon>
        <taxon>Bacillati</taxon>
        <taxon>Actinomycetota</taxon>
        <taxon>Actinomycetes</taxon>
        <taxon>Micrococcales</taxon>
        <taxon>Brevibacteriaceae</taxon>
        <taxon>Brevibacterium</taxon>
    </lineage>
</organism>
<feature type="binding site" evidence="10">
    <location>
        <begin position="10"/>
        <end position="15"/>
    </location>
    <ligand>
        <name>substrate</name>
    </ligand>
</feature>
<comment type="function">
    <text evidence="2 10 12">Catalyzes the transfer of a dimethylallyl group onto the adenine at position 37 in tRNAs that read codons beginning with uridine, leading to the formation of N6-(dimethylallyl)adenosine (i(6)A).</text>
</comment>
<feature type="site" description="Interaction with substrate tRNA" evidence="10">
    <location>
        <position position="99"/>
    </location>
</feature>
<dbReference type="PANTHER" id="PTHR11088">
    <property type="entry name" value="TRNA DIMETHYLALLYLTRANSFERASE"/>
    <property type="match status" value="1"/>
</dbReference>
<dbReference type="GO" id="GO:0052381">
    <property type="term" value="F:tRNA dimethylallyltransferase activity"/>
    <property type="evidence" value="ECO:0007669"/>
    <property type="project" value="UniProtKB-UniRule"/>
</dbReference>
<sequence>MTVINVVGATATGKSDLAITLAHHLDGEIINADSMQFYRGMDIGTAKVAPEQRAEVPHHLLDILDVTQDASVSEYQRSARALIDQIHQRGRTPIIVGGSGLYVRAATDVMNFPGTDPAMRARLEGIADAGALHDMHTMLEELDPKAASTIKPTDARRIVRALEVIALTGDTFSSELPEYTYFTPTIQVGLAQDRETLHQRIADRVHLMWDAGWVDEVRTLLDQGLRDGKTARHAIGYAQIIDYLDDKMSADLAIDSTVTRTRQFAKRQETWFRRDPRIQWFDATDPHTPQNALDYIKETA</sequence>
<evidence type="ECO:0000256" key="2">
    <source>
        <dbReference type="ARBA" id="ARBA00003213"/>
    </source>
</evidence>
<feature type="site" description="Interaction with substrate tRNA" evidence="10">
    <location>
        <position position="120"/>
    </location>
</feature>
<evidence type="ECO:0000313" key="16">
    <source>
        <dbReference type="Proteomes" id="UP000235598"/>
    </source>
</evidence>
<name>A0A2N6VNV4_9MICO</name>
<dbReference type="Gene3D" id="3.40.50.300">
    <property type="entry name" value="P-loop containing nucleotide triphosphate hydrolases"/>
    <property type="match status" value="1"/>
</dbReference>
<feature type="binding site" evidence="10">
    <location>
        <begin position="8"/>
        <end position="15"/>
    </location>
    <ligand>
        <name>ATP</name>
        <dbReference type="ChEBI" id="CHEBI:30616"/>
    </ligand>
</feature>
<evidence type="ECO:0000313" key="15">
    <source>
        <dbReference type="EMBL" id="PMD05777.1"/>
    </source>
</evidence>
<comment type="caution">
    <text evidence="15">The sequence shown here is derived from an EMBL/GenBank/DDBJ whole genome shotgun (WGS) entry which is preliminary data.</text>
</comment>
<evidence type="ECO:0000313" key="14">
    <source>
        <dbReference type="EMBL" id="MBM7817133.1"/>
    </source>
</evidence>
<keyword evidence="6 10" id="KW-0547">Nucleotide-binding</keyword>
<evidence type="ECO:0000256" key="9">
    <source>
        <dbReference type="ARBA" id="ARBA00049563"/>
    </source>
</evidence>
<evidence type="ECO:0000256" key="4">
    <source>
        <dbReference type="ARBA" id="ARBA00022679"/>
    </source>
</evidence>
<evidence type="ECO:0000256" key="8">
    <source>
        <dbReference type="ARBA" id="ARBA00022842"/>
    </source>
</evidence>
<keyword evidence="5 10" id="KW-0819">tRNA processing</keyword>
<evidence type="ECO:0000256" key="11">
    <source>
        <dbReference type="RuleBase" id="RU003783"/>
    </source>
</evidence>
<keyword evidence="4 10" id="KW-0808">Transferase</keyword>
<gene>
    <name evidence="10" type="primary">miaA</name>
    <name evidence="15" type="ORF">CJ199_07200</name>
    <name evidence="14" type="ORF">JOE56_001827</name>
</gene>